<feature type="domain" description="DUF7092" evidence="9">
    <location>
        <begin position="1"/>
        <end position="78"/>
    </location>
</feature>
<evidence type="ECO:0000313" key="11">
    <source>
        <dbReference type="EMBL" id="MDP2522828.1"/>
    </source>
</evidence>
<protein>
    <submittedName>
        <fullName evidence="10">M48 family metallopeptidase</fullName>
    </submittedName>
</protein>
<feature type="transmembrane region" description="Helical" evidence="7">
    <location>
        <begin position="94"/>
        <end position="112"/>
    </location>
</feature>
<evidence type="ECO:0000256" key="2">
    <source>
        <dbReference type="ARBA" id="ARBA00022723"/>
    </source>
</evidence>
<dbReference type="GO" id="GO:0046872">
    <property type="term" value="F:metal ion binding"/>
    <property type="evidence" value="ECO:0007669"/>
    <property type="project" value="UniProtKB-KW"/>
</dbReference>
<keyword evidence="4 6" id="KW-0862">Zinc</keyword>
<dbReference type="CDD" id="cd07332">
    <property type="entry name" value="M48C_Oma1_like"/>
    <property type="match status" value="1"/>
</dbReference>
<proteinExistence type="inferred from homology"/>
<evidence type="ECO:0000256" key="5">
    <source>
        <dbReference type="ARBA" id="ARBA00023049"/>
    </source>
</evidence>
<reference evidence="10" key="1">
    <citation type="submission" date="2023-07" db="EMBL/GenBank/DDBJ databases">
        <title>Genome content predicts the carbon catabolic preferences of heterotrophic bacteria.</title>
        <authorList>
            <person name="Gralka M."/>
        </authorList>
    </citation>
    <scope>NUCLEOTIDE SEQUENCE</scope>
    <source>
        <strain evidence="11">5G01</strain>
        <strain evidence="10">I2M16</strain>
    </source>
</reference>
<feature type="domain" description="Peptidase M48" evidence="8">
    <location>
        <begin position="156"/>
        <end position="340"/>
    </location>
</feature>
<evidence type="ECO:0000259" key="9">
    <source>
        <dbReference type="Pfam" id="PF23368"/>
    </source>
</evidence>
<dbReference type="Pfam" id="PF01435">
    <property type="entry name" value="Peptidase_M48"/>
    <property type="match status" value="1"/>
</dbReference>
<dbReference type="PANTHER" id="PTHR22726">
    <property type="entry name" value="METALLOENDOPEPTIDASE OMA1"/>
    <property type="match status" value="1"/>
</dbReference>
<comment type="similarity">
    <text evidence="6">Belongs to the peptidase M48 family.</text>
</comment>
<keyword evidence="7" id="KW-0812">Transmembrane</keyword>
<keyword evidence="3 6" id="KW-0378">Hydrolase</keyword>
<keyword evidence="13" id="KW-1185">Reference proteome</keyword>
<comment type="caution">
    <text evidence="10">The sequence shown here is derived from an EMBL/GenBank/DDBJ whole genome shotgun (WGS) entry which is preliminary data.</text>
</comment>
<comment type="cofactor">
    <cofactor evidence="6">
        <name>Zn(2+)</name>
        <dbReference type="ChEBI" id="CHEBI:29105"/>
    </cofactor>
    <text evidence="6">Binds 1 zinc ion per subunit.</text>
</comment>
<dbReference type="InterPro" id="IPR051156">
    <property type="entry name" value="Mito/Outer_Membr_Metalloprot"/>
</dbReference>
<keyword evidence="7" id="KW-1133">Transmembrane helix</keyword>
<evidence type="ECO:0000256" key="1">
    <source>
        <dbReference type="ARBA" id="ARBA00022670"/>
    </source>
</evidence>
<dbReference type="Proteomes" id="UP001177341">
    <property type="component" value="Unassembled WGS sequence"/>
</dbReference>
<dbReference type="GO" id="GO:0016020">
    <property type="term" value="C:membrane"/>
    <property type="evidence" value="ECO:0007669"/>
    <property type="project" value="TreeGrafter"/>
</dbReference>
<gene>
    <name evidence="10" type="ORF">Q4490_13435</name>
    <name evidence="11" type="ORF">Q8W30_09640</name>
</gene>
<dbReference type="EMBL" id="JAUOPG010000009">
    <property type="protein sequence ID" value="MDO6454571.1"/>
    <property type="molecule type" value="Genomic_DNA"/>
</dbReference>
<keyword evidence="2" id="KW-0479">Metal-binding</keyword>
<keyword evidence="7" id="KW-0472">Membrane</keyword>
<organism evidence="10 12">
    <name type="scientific">Neptunomonas phycophila</name>
    <dbReference type="NCBI Taxonomy" id="1572645"/>
    <lineage>
        <taxon>Bacteria</taxon>
        <taxon>Pseudomonadati</taxon>
        <taxon>Pseudomonadota</taxon>
        <taxon>Gammaproteobacteria</taxon>
        <taxon>Oceanospirillales</taxon>
        <taxon>Oceanospirillaceae</taxon>
        <taxon>Neptunomonas</taxon>
    </lineage>
</organism>
<keyword evidence="5 6" id="KW-0482">Metalloprotease</keyword>
<dbReference type="PANTHER" id="PTHR22726:SF1">
    <property type="entry name" value="METALLOENDOPEPTIDASE OMA1, MITOCHONDRIAL"/>
    <property type="match status" value="1"/>
</dbReference>
<evidence type="ECO:0000256" key="7">
    <source>
        <dbReference type="SAM" id="Phobius"/>
    </source>
</evidence>
<evidence type="ECO:0000313" key="13">
    <source>
        <dbReference type="Proteomes" id="UP001177341"/>
    </source>
</evidence>
<evidence type="ECO:0000256" key="6">
    <source>
        <dbReference type="RuleBase" id="RU003983"/>
    </source>
</evidence>
<evidence type="ECO:0000256" key="4">
    <source>
        <dbReference type="ARBA" id="ARBA00022833"/>
    </source>
</evidence>
<evidence type="ECO:0000313" key="10">
    <source>
        <dbReference type="EMBL" id="MDO6454571.1"/>
    </source>
</evidence>
<dbReference type="InterPro" id="IPR001915">
    <property type="entry name" value="Peptidase_M48"/>
</dbReference>
<accession>A0AAW7XJJ5</accession>
<dbReference type="Pfam" id="PF23368">
    <property type="entry name" value="DUF7092"/>
    <property type="match status" value="1"/>
</dbReference>
<dbReference type="GO" id="GO:0051603">
    <property type="term" value="P:proteolysis involved in protein catabolic process"/>
    <property type="evidence" value="ECO:0007669"/>
    <property type="project" value="TreeGrafter"/>
</dbReference>
<sequence length="343" mass="38469">MISGYHYAANQSARSRADIHIRGSQFTLERDDGHSLRGEIRDLQISSRVGNTTRRISFPDGTLLETNDNHAIDQWISQTGQKNNLWLHKLESNLSLIIFSAIFVVVLTLAFLKWGIPSISHQVAHALPAELNIEIGEHSIDVLDSLLFTPSELPQAQQASIREEIEEKIISRMSTDIPIKLHFRSMENSHKPIANAFALPSGDIFITDELVKRLDQPNELNSVVLHEIGHVEHRHGLQQIIRSSTITLLTVFIVGGDLSFGQDLIVAFPTFLTQQSYSRKAETEADNFALSHLSDLGLNPDVFADALEKIIPESKEDSSTEHSFLSTHPDFQKRIEAARGYKQ</sequence>
<dbReference type="GO" id="GO:0004222">
    <property type="term" value="F:metalloendopeptidase activity"/>
    <property type="evidence" value="ECO:0007669"/>
    <property type="project" value="InterPro"/>
</dbReference>
<dbReference type="Proteomes" id="UP001169862">
    <property type="component" value="Unassembled WGS sequence"/>
</dbReference>
<dbReference type="EMBL" id="JAUYVO010000005">
    <property type="protein sequence ID" value="MDP2522828.1"/>
    <property type="molecule type" value="Genomic_DNA"/>
</dbReference>
<evidence type="ECO:0000313" key="12">
    <source>
        <dbReference type="Proteomes" id="UP001169862"/>
    </source>
</evidence>
<dbReference type="RefSeq" id="WP_303551329.1">
    <property type="nucleotide sequence ID" value="NZ_JAUOPG010000009.1"/>
</dbReference>
<evidence type="ECO:0000259" key="8">
    <source>
        <dbReference type="Pfam" id="PF01435"/>
    </source>
</evidence>
<evidence type="ECO:0000256" key="3">
    <source>
        <dbReference type="ARBA" id="ARBA00022801"/>
    </source>
</evidence>
<name>A0AAW7XJJ5_9GAMM</name>
<dbReference type="InterPro" id="IPR055518">
    <property type="entry name" value="DUF7092"/>
</dbReference>
<keyword evidence="1 6" id="KW-0645">Protease</keyword>
<dbReference type="AlphaFoldDB" id="A0AAW7XJJ5"/>
<dbReference type="Gene3D" id="3.30.2010.10">
    <property type="entry name" value="Metalloproteases ('zincins'), catalytic domain"/>
    <property type="match status" value="1"/>
</dbReference>